<sequence length="313" mass="33294">MQQYRAELTADVTFTTGGRLQAQGLRVDVPQAEVTEADLARILVGSLGLRDVERVELTGVRTFAEPVPAGPPGPPRLRFVELSHVISDGLTTYPGLAAPVISVHQSWEQTSAHYAEGTAFSFDRVEMLGQTGTYLDTPRHRYEGGTDLAGMPLERLADLPAVVVRTAGSGRRAVTEADLEPLTVAGHAVLLHTGGDRGWGTPEYTVDAPYLTGEAAALLVERGAALVGIDSVNIDDAVPGGERPAHTVLLAAGIPIVEHLTGLEDLPPHGARFTAAPPRITAVGTFPVRAYAQVPYYEPHDHTRSAGWQPSGR</sequence>
<dbReference type="SUPFAM" id="SSF102198">
    <property type="entry name" value="Putative cyclase"/>
    <property type="match status" value="1"/>
</dbReference>
<dbReference type="Pfam" id="PF04199">
    <property type="entry name" value="Cyclase"/>
    <property type="match status" value="1"/>
</dbReference>
<organism evidence="1 2">
    <name type="scientific">Paractinoplanes pyxinae</name>
    <dbReference type="NCBI Taxonomy" id="2997416"/>
    <lineage>
        <taxon>Bacteria</taxon>
        <taxon>Bacillati</taxon>
        <taxon>Actinomycetota</taxon>
        <taxon>Actinomycetes</taxon>
        <taxon>Micromonosporales</taxon>
        <taxon>Micromonosporaceae</taxon>
        <taxon>Paractinoplanes</taxon>
    </lineage>
</organism>
<accession>A0ABT4ATH6</accession>
<comment type="caution">
    <text evidence="1">The sequence shown here is derived from an EMBL/GenBank/DDBJ whole genome shotgun (WGS) entry which is preliminary data.</text>
</comment>
<dbReference type="PANTHER" id="PTHR31118:SF32">
    <property type="entry name" value="KYNURENINE FORMAMIDASE"/>
    <property type="match status" value="1"/>
</dbReference>
<proteinExistence type="predicted"/>
<dbReference type="EMBL" id="JAPNTZ010000002">
    <property type="protein sequence ID" value="MCY1137555.1"/>
    <property type="molecule type" value="Genomic_DNA"/>
</dbReference>
<dbReference type="RefSeq" id="WP_267561500.1">
    <property type="nucleotide sequence ID" value="NZ_JAPNTZ010000002.1"/>
</dbReference>
<name>A0ABT4ATH6_9ACTN</name>
<dbReference type="Proteomes" id="UP001151002">
    <property type="component" value="Unassembled WGS sequence"/>
</dbReference>
<protein>
    <submittedName>
        <fullName evidence="1">Cyclase family protein</fullName>
    </submittedName>
</protein>
<evidence type="ECO:0000313" key="2">
    <source>
        <dbReference type="Proteomes" id="UP001151002"/>
    </source>
</evidence>
<keyword evidence="2" id="KW-1185">Reference proteome</keyword>
<evidence type="ECO:0000313" key="1">
    <source>
        <dbReference type="EMBL" id="MCY1137555.1"/>
    </source>
</evidence>
<dbReference type="InterPro" id="IPR037175">
    <property type="entry name" value="KFase_sf"/>
</dbReference>
<dbReference type="Gene3D" id="3.50.30.50">
    <property type="entry name" value="Putative cyclase"/>
    <property type="match status" value="1"/>
</dbReference>
<reference evidence="1" key="1">
    <citation type="submission" date="2022-11" db="EMBL/GenBank/DDBJ databases">
        <authorList>
            <person name="Somphong A."/>
            <person name="Phongsopitanun W."/>
        </authorList>
    </citation>
    <scope>NUCLEOTIDE SEQUENCE</scope>
    <source>
        <strain evidence="1">Pm04-4</strain>
    </source>
</reference>
<dbReference type="PANTHER" id="PTHR31118">
    <property type="entry name" value="CYCLASE-LIKE PROTEIN 2"/>
    <property type="match status" value="1"/>
</dbReference>
<dbReference type="InterPro" id="IPR007325">
    <property type="entry name" value="KFase/CYL"/>
</dbReference>
<gene>
    <name evidence="1" type="ORF">OWR29_06045</name>
</gene>